<gene>
    <name evidence="22" type="ORF">NMOB1V02_LOCUS4105</name>
</gene>
<feature type="region of interest" description="Disordered" evidence="19">
    <location>
        <begin position="305"/>
        <end position="324"/>
    </location>
</feature>
<comment type="cofactor">
    <cofactor evidence="1">
        <name>Mg(2+)</name>
        <dbReference type="ChEBI" id="CHEBI:18420"/>
    </cofactor>
</comment>
<reference evidence="22" key="1">
    <citation type="submission" date="2020-11" db="EMBL/GenBank/DDBJ databases">
        <authorList>
            <person name="Tran Van P."/>
        </authorList>
    </citation>
    <scope>NUCLEOTIDE SEQUENCE</scope>
</reference>
<dbReference type="Gene3D" id="1.10.510.10">
    <property type="entry name" value="Transferase(Phosphotransferase) domain 1"/>
    <property type="match status" value="1"/>
</dbReference>
<dbReference type="GO" id="GO:0046872">
    <property type="term" value="F:metal ion binding"/>
    <property type="evidence" value="ECO:0007669"/>
    <property type="project" value="UniProtKB-KW"/>
</dbReference>
<name>A0A7R9BJ60_9CRUS</name>
<keyword evidence="6" id="KW-0723">Serine/threonine-protein kinase</keyword>
<dbReference type="InterPro" id="IPR008271">
    <property type="entry name" value="Ser/Thr_kinase_AS"/>
</dbReference>
<evidence type="ECO:0000256" key="14">
    <source>
        <dbReference type="ARBA" id="ARBA00022842"/>
    </source>
</evidence>
<dbReference type="GO" id="GO:0042981">
    <property type="term" value="P:regulation of apoptotic process"/>
    <property type="evidence" value="ECO:0007669"/>
    <property type="project" value="TreeGrafter"/>
</dbReference>
<accession>A0A7R9BJ60</accession>
<keyword evidence="10" id="KW-0418">Kinase</keyword>
<keyword evidence="11" id="KW-1000">Mitochondrion outer membrane</keyword>
<dbReference type="PANTHER" id="PTHR22972">
    <property type="entry name" value="SERINE/THREONINE PROTEIN KINASE"/>
    <property type="match status" value="1"/>
</dbReference>
<dbReference type="GO" id="GO:0005524">
    <property type="term" value="F:ATP binding"/>
    <property type="evidence" value="ECO:0007669"/>
    <property type="project" value="UniProtKB-KW"/>
</dbReference>
<evidence type="ECO:0000256" key="15">
    <source>
        <dbReference type="ARBA" id="ARBA00022946"/>
    </source>
</evidence>
<dbReference type="PROSITE" id="PS00108">
    <property type="entry name" value="PROTEIN_KINASE_ST"/>
    <property type="match status" value="1"/>
</dbReference>
<keyword evidence="16" id="KW-0496">Mitochondrion</keyword>
<protein>
    <recommendedName>
        <fullName evidence="5">non-specific serine/threonine protein kinase</fullName>
        <ecNumber evidence="5">2.7.11.1</ecNumber>
    </recommendedName>
</protein>
<keyword evidence="13" id="KW-0067">ATP-binding</keyword>
<dbReference type="GO" id="GO:0000422">
    <property type="term" value="P:autophagy of mitochondrion"/>
    <property type="evidence" value="ECO:0007669"/>
    <property type="project" value="TreeGrafter"/>
</dbReference>
<evidence type="ECO:0000256" key="17">
    <source>
        <dbReference type="ARBA" id="ARBA00047899"/>
    </source>
</evidence>
<keyword evidence="14" id="KW-0460">Magnesium</keyword>
<evidence type="ECO:0000256" key="3">
    <source>
        <dbReference type="ARBA" id="ARBA00004514"/>
    </source>
</evidence>
<evidence type="ECO:0000256" key="1">
    <source>
        <dbReference type="ARBA" id="ARBA00001946"/>
    </source>
</evidence>
<dbReference type="EMBL" id="OA882640">
    <property type="protein sequence ID" value="CAD7276338.1"/>
    <property type="molecule type" value="Genomic_DNA"/>
</dbReference>
<dbReference type="EMBL" id="CAJPEX010000603">
    <property type="protein sequence ID" value="CAG0916490.1"/>
    <property type="molecule type" value="Genomic_DNA"/>
</dbReference>
<evidence type="ECO:0000256" key="4">
    <source>
        <dbReference type="ARBA" id="ARBA00004572"/>
    </source>
</evidence>
<keyword evidence="20" id="KW-0472">Membrane</keyword>
<dbReference type="OrthoDB" id="1405469at2759"/>
<evidence type="ECO:0000256" key="8">
    <source>
        <dbReference type="ARBA" id="ARBA00022723"/>
    </source>
</evidence>
<feature type="transmembrane region" description="Helical" evidence="20">
    <location>
        <begin position="1263"/>
        <end position="1287"/>
    </location>
</feature>
<dbReference type="GO" id="GO:0090141">
    <property type="term" value="P:positive regulation of mitochondrial fission"/>
    <property type="evidence" value="ECO:0007669"/>
    <property type="project" value="TreeGrafter"/>
</dbReference>
<evidence type="ECO:0000256" key="5">
    <source>
        <dbReference type="ARBA" id="ARBA00012513"/>
    </source>
</evidence>
<keyword evidence="15" id="KW-0809">Transit peptide</keyword>
<evidence type="ECO:0000256" key="2">
    <source>
        <dbReference type="ARBA" id="ARBA00004434"/>
    </source>
</evidence>
<evidence type="ECO:0000256" key="7">
    <source>
        <dbReference type="ARBA" id="ARBA00022679"/>
    </source>
</evidence>
<dbReference type="GO" id="GO:0005741">
    <property type="term" value="C:mitochondrial outer membrane"/>
    <property type="evidence" value="ECO:0007669"/>
    <property type="project" value="UniProtKB-SubCell"/>
</dbReference>
<dbReference type="GO" id="GO:0005743">
    <property type="term" value="C:mitochondrial inner membrane"/>
    <property type="evidence" value="ECO:0007669"/>
    <property type="project" value="UniProtKB-SubCell"/>
</dbReference>
<evidence type="ECO:0000313" key="23">
    <source>
        <dbReference type="Proteomes" id="UP000678499"/>
    </source>
</evidence>
<keyword evidence="9" id="KW-0547">Nucleotide-binding</keyword>
<evidence type="ECO:0000256" key="12">
    <source>
        <dbReference type="ARBA" id="ARBA00022792"/>
    </source>
</evidence>
<keyword evidence="12" id="KW-0999">Mitochondrion inner membrane</keyword>
<feature type="domain" description="Protein kinase" evidence="21">
    <location>
        <begin position="751"/>
        <end position="1112"/>
    </location>
</feature>
<dbReference type="PANTHER" id="PTHR22972:SF7">
    <property type="entry name" value="SERINE_THREONINE-PROTEIN KINASE PINK1, MITOCHONDRIAL"/>
    <property type="match status" value="1"/>
</dbReference>
<evidence type="ECO:0000256" key="10">
    <source>
        <dbReference type="ARBA" id="ARBA00022777"/>
    </source>
</evidence>
<keyword evidence="23" id="KW-1185">Reference proteome</keyword>
<evidence type="ECO:0000256" key="6">
    <source>
        <dbReference type="ARBA" id="ARBA00022527"/>
    </source>
</evidence>
<dbReference type="InterPro" id="IPR051511">
    <property type="entry name" value="MitoQC_Scaffold_Kinases"/>
</dbReference>
<evidence type="ECO:0000256" key="18">
    <source>
        <dbReference type="ARBA" id="ARBA00048679"/>
    </source>
</evidence>
<comment type="subcellular location">
    <subcellularLocation>
        <location evidence="3">Cytoplasm</location>
        <location evidence="3">Cytosol</location>
    </subcellularLocation>
    <subcellularLocation>
        <location evidence="2">Mitochondrion inner membrane</location>
        <topology evidence="2">Single-pass membrane protein</topology>
    </subcellularLocation>
    <subcellularLocation>
        <location evidence="4">Mitochondrion outer membrane</location>
        <topology evidence="4">Single-pass membrane protein</topology>
    </subcellularLocation>
</comment>
<dbReference type="EC" id="2.7.11.1" evidence="5"/>
<sequence length="1289" mass="142343">MCTFPSDFENLVNFDDNFSLENTDSWTLRLPEVINDEDVSGKCAPAEIVSDAATNRHVSAETILESALRVDQRPRCGHFMVSSVTPPTPPISPGDPRDQNSRADWLLDGHFFGMHGGSVMDQSSMPSLTRNDSNATKEYFDNTGLISEVMPGRTRQVPLIVNAQDVLIRDGDGNLYKIHSHPTQTVPDDQISNVMPHNSPMWGQQALHRDASSLRIHRLIRPAVTTTITGSVPVSEGLTNGQKVLPNNLRMKGTARVIGHLSGSPSPRFLPFIRDKSLALGIHRSKPGMLKDIEPKKVVIKTYKRSRNSKAPKDASDVRSNFDTSVRPPATFEIHTNQGSTNLTENLWSNSVDLKRFDDGSRTKIDPVAANPSFVVSPSSSSTCVTENPYLDISGLKPQESTDVLKHRIIEELEHYEVEASKLPRFDSFCFDLDVFGPCEDDQAEVEVTGRSSRASRNNARRNVGMKIPKMPSCTTTIDLDPIVKICCENYLGELVFCSGCGAISDSVALRVRMRQDYGLTTTATGALSQGCCVAREFRDCVCYVKAILRSRYSFGSKLAHNSSSELDAMSLRRLASNLFLHGRQWVVQRAYNFSHFKPKAFCRTFITNSEAGSTLPGAAGRSFSGWSSQARASFVNGLIRSTLVSDASNAGKSSFSSEFRRHVARRLMSRDSRETRSPGFTRAPFLGLVGLGLAADENGIIFTQEEEYRVLCDKLGDVVSKITWIWDSNRSDPIVQKLKAENVNLRASDLIFGPMLGKGANAAVHAASWSDLSGLFGEVEEGPCTKRLRRGSTSNYSSLMSPSPIAEVEGERTNFPLAVKVMFNYDILSDAAIIMRSMRRETVPCLSVCLEGTFGRDHWNRTTGCLPPHPNIALYYNAFVDTVDAFPGSKEHYGAALPSRLNTGGLGRNMSMFLVMKRYDMSLQEYLHRCNNQLTVDTKIGILAQILEGITHLGYHSIAHRDLKSDNILVILGVGNVSQRPQVVLSDFGCCLDDPSLKMALPFCTYDTDRGGNRALMAPEVVNAVPGLLTKIDYSKADVWAAGAVAYEIFGTGNPFNCENPLDSASYHEEDLPSLTVNSAVMQRLVKSMLSRNFRERISAAVAANVCHILMWGPKSWLGGKADGEGLNVSMMSWIIDMTTKVIWEARDGNLHTDDEILQNDFLLVSTFLSRMNYFELDAAVRADFAILVQRGRRESDPMHIIAYRLTCGALEANFFEAPFCLECLKGINGVSMSDVMDFHEFQALLHDAHMIKMRPEFPNQVVYGGCSTAFVIVLLVSGGSLRIVLET</sequence>
<dbReference type="InterPro" id="IPR011009">
    <property type="entry name" value="Kinase-like_dom_sf"/>
</dbReference>
<dbReference type="Pfam" id="PF00069">
    <property type="entry name" value="Pkinase"/>
    <property type="match status" value="1"/>
</dbReference>
<evidence type="ECO:0000256" key="13">
    <source>
        <dbReference type="ARBA" id="ARBA00022840"/>
    </source>
</evidence>
<comment type="catalytic activity">
    <reaction evidence="17">
        <text>L-threonyl-[protein] + ATP = O-phospho-L-threonyl-[protein] + ADP + H(+)</text>
        <dbReference type="Rhea" id="RHEA:46608"/>
        <dbReference type="Rhea" id="RHEA-COMP:11060"/>
        <dbReference type="Rhea" id="RHEA-COMP:11605"/>
        <dbReference type="ChEBI" id="CHEBI:15378"/>
        <dbReference type="ChEBI" id="CHEBI:30013"/>
        <dbReference type="ChEBI" id="CHEBI:30616"/>
        <dbReference type="ChEBI" id="CHEBI:61977"/>
        <dbReference type="ChEBI" id="CHEBI:456216"/>
        <dbReference type="EC" id="2.7.11.1"/>
    </reaction>
</comment>
<proteinExistence type="predicted"/>
<evidence type="ECO:0000313" key="22">
    <source>
        <dbReference type="EMBL" id="CAD7276338.1"/>
    </source>
</evidence>
<evidence type="ECO:0000256" key="9">
    <source>
        <dbReference type="ARBA" id="ARBA00022741"/>
    </source>
</evidence>
<evidence type="ECO:0000256" key="16">
    <source>
        <dbReference type="ARBA" id="ARBA00023128"/>
    </source>
</evidence>
<dbReference type="InterPro" id="IPR000719">
    <property type="entry name" value="Prot_kinase_dom"/>
</dbReference>
<organism evidence="22">
    <name type="scientific">Notodromas monacha</name>
    <dbReference type="NCBI Taxonomy" id="399045"/>
    <lineage>
        <taxon>Eukaryota</taxon>
        <taxon>Metazoa</taxon>
        <taxon>Ecdysozoa</taxon>
        <taxon>Arthropoda</taxon>
        <taxon>Crustacea</taxon>
        <taxon>Oligostraca</taxon>
        <taxon>Ostracoda</taxon>
        <taxon>Podocopa</taxon>
        <taxon>Podocopida</taxon>
        <taxon>Cypridocopina</taxon>
        <taxon>Cypridoidea</taxon>
        <taxon>Cyprididae</taxon>
        <taxon>Notodromas</taxon>
    </lineage>
</organism>
<keyword evidence="7" id="KW-0808">Transferase</keyword>
<dbReference type="SMART" id="SM00220">
    <property type="entry name" value="S_TKc"/>
    <property type="match status" value="1"/>
</dbReference>
<evidence type="ECO:0000256" key="11">
    <source>
        <dbReference type="ARBA" id="ARBA00022787"/>
    </source>
</evidence>
<dbReference type="Proteomes" id="UP000678499">
    <property type="component" value="Unassembled WGS sequence"/>
</dbReference>
<dbReference type="PROSITE" id="PS50011">
    <property type="entry name" value="PROTEIN_KINASE_DOM"/>
    <property type="match status" value="1"/>
</dbReference>
<dbReference type="GO" id="GO:0005829">
    <property type="term" value="C:cytosol"/>
    <property type="evidence" value="ECO:0007669"/>
    <property type="project" value="UniProtKB-SubCell"/>
</dbReference>
<dbReference type="SUPFAM" id="SSF56112">
    <property type="entry name" value="Protein kinase-like (PK-like)"/>
    <property type="match status" value="1"/>
</dbReference>
<keyword evidence="20" id="KW-0812">Transmembrane</keyword>
<evidence type="ECO:0000259" key="21">
    <source>
        <dbReference type="PROSITE" id="PS50011"/>
    </source>
</evidence>
<evidence type="ECO:0000256" key="20">
    <source>
        <dbReference type="SAM" id="Phobius"/>
    </source>
</evidence>
<comment type="catalytic activity">
    <reaction evidence="18">
        <text>L-seryl-[protein] + ATP = O-phospho-L-seryl-[protein] + ADP + H(+)</text>
        <dbReference type="Rhea" id="RHEA:17989"/>
        <dbReference type="Rhea" id="RHEA-COMP:9863"/>
        <dbReference type="Rhea" id="RHEA-COMP:11604"/>
        <dbReference type="ChEBI" id="CHEBI:15378"/>
        <dbReference type="ChEBI" id="CHEBI:29999"/>
        <dbReference type="ChEBI" id="CHEBI:30616"/>
        <dbReference type="ChEBI" id="CHEBI:83421"/>
        <dbReference type="ChEBI" id="CHEBI:456216"/>
        <dbReference type="EC" id="2.7.11.1"/>
    </reaction>
</comment>
<dbReference type="GO" id="GO:0004674">
    <property type="term" value="F:protein serine/threonine kinase activity"/>
    <property type="evidence" value="ECO:0007669"/>
    <property type="project" value="UniProtKB-KW"/>
</dbReference>
<keyword evidence="20" id="KW-1133">Transmembrane helix</keyword>
<keyword evidence="8" id="KW-0479">Metal-binding</keyword>
<evidence type="ECO:0000256" key="19">
    <source>
        <dbReference type="SAM" id="MobiDB-lite"/>
    </source>
</evidence>